<dbReference type="SMART" id="SM00382">
    <property type="entry name" value="AAA"/>
    <property type="match status" value="1"/>
</dbReference>
<dbReference type="GO" id="GO:0000160">
    <property type="term" value="P:phosphorelay signal transduction system"/>
    <property type="evidence" value="ECO:0007669"/>
    <property type="project" value="InterPro"/>
</dbReference>
<dbReference type="GO" id="GO:0006355">
    <property type="term" value="P:regulation of DNA-templated transcription"/>
    <property type="evidence" value="ECO:0007669"/>
    <property type="project" value="InterPro"/>
</dbReference>
<dbReference type="PANTHER" id="PTHR35807">
    <property type="entry name" value="TRANSCRIPTIONAL REGULATOR REDD-RELATED"/>
    <property type="match status" value="1"/>
</dbReference>
<dbReference type="InterPro" id="IPR011990">
    <property type="entry name" value="TPR-like_helical_dom_sf"/>
</dbReference>
<sequence>MGWEFRLLGPLELRRDGAAVAAGSVKQRMLLASLLLDANRVVSVDRLVATLWERDPPTSAVANIRTYASQLRLTLTDGNGDSRLAGRPPGYLLTAADDELDLAVFTQRAAAGRAAMSRGELRQAVSAFREALAPWRGAAGVDTCRSGLLATRLAGLDQQRLTVIEELVAARQQLGENAQLIPELRQLTYEHPLREQLWQQLIVSLYRAGDIAGALDAYGQARSALVRDLGVDPGSELSALYQAVLSRDPTLLPESRAADRTEIRPRELPSDVARLVGRDREVAMATGALADVSAIAFYGDGGVGKSALAVHVAHEMAPSFPDGQIYVDLGGSGTQPQAAVDVLRRVIRTLGVPADQMPQSEAEASARYRSFVVERQMLVLLDNATSAEQVRPLLVGGGGTVVMITSRRMLATIDRAVHIEVNRLTEQAAAQLLAAVCGPERIAAEPAETARLTVLCDRSPLALRIAGARLAARPLWSIGELVRQLSDERSRLDMLALGDLAVRSSIELSFRAVGGDAATLLGLLGLVRINEFTLTAVAALGDLSSAQAAPAFDQLIEQRLVEQITPGRFRIGDLVRLFARDLAVAGRPEALHRLLCFYLCTARRAWELVHPAFRPARDDGFFETVPRLEFADAQAATAWLDQERANLLTLARQVADEPAAVARFVPLLLSCLHQYLAADDSWDDLDELARLSRAVAVRDAAWHAEAEAMVCLAAVCRARGMFGQAIAYLERAGDLRRRFGDETGVADCLTALGQTLIRSGDLGTGLTRLQDGAALYDRHGLRPAASHALHEAGEVLCRLGRYAEAETSFEQALAVRRAERDLTGEAITLAAMGITDCLRGSDQRAVGRLTDALARCRATAAHRHSWQALMWRAAAHQRLGQSSEMAADLRSAWDLSRSYGDGNRERFAAMLLEQLSGGDEGDLKHRVAAEFLF</sequence>
<dbReference type="GO" id="GO:0043531">
    <property type="term" value="F:ADP binding"/>
    <property type="evidence" value="ECO:0007669"/>
    <property type="project" value="InterPro"/>
</dbReference>
<dbReference type="InterPro" id="IPR027417">
    <property type="entry name" value="P-loop_NTPase"/>
</dbReference>
<accession>A0A8J3L012</accession>
<dbReference type="RefSeq" id="WP_203696336.1">
    <property type="nucleotide sequence ID" value="NZ_BAAALC010000002.1"/>
</dbReference>
<dbReference type="Gene3D" id="3.40.50.300">
    <property type="entry name" value="P-loop containing nucleotide triphosphate hydrolases"/>
    <property type="match status" value="1"/>
</dbReference>
<dbReference type="PANTHER" id="PTHR35807:SF1">
    <property type="entry name" value="TRANSCRIPTIONAL REGULATOR REDD"/>
    <property type="match status" value="1"/>
</dbReference>
<dbReference type="SMART" id="SM01043">
    <property type="entry name" value="BTAD"/>
    <property type="match status" value="1"/>
</dbReference>
<dbReference type="SUPFAM" id="SSF48452">
    <property type="entry name" value="TPR-like"/>
    <property type="match status" value="2"/>
</dbReference>
<dbReference type="InterPro" id="IPR001867">
    <property type="entry name" value="OmpR/PhoB-type_DNA-bd"/>
</dbReference>
<evidence type="ECO:0000256" key="1">
    <source>
        <dbReference type="ARBA" id="ARBA00005820"/>
    </source>
</evidence>
<dbReference type="InterPro" id="IPR005158">
    <property type="entry name" value="BTAD"/>
</dbReference>
<dbReference type="SMART" id="SM00028">
    <property type="entry name" value="TPR"/>
    <property type="match status" value="3"/>
</dbReference>
<dbReference type="GO" id="GO:0003677">
    <property type="term" value="F:DNA binding"/>
    <property type="evidence" value="ECO:0007669"/>
    <property type="project" value="UniProtKB-UniRule"/>
</dbReference>
<evidence type="ECO:0000256" key="2">
    <source>
        <dbReference type="ARBA" id="ARBA00023015"/>
    </source>
</evidence>
<keyword evidence="4" id="KW-0804">Transcription</keyword>
<dbReference type="InterPro" id="IPR019734">
    <property type="entry name" value="TPR_rpt"/>
</dbReference>
<evidence type="ECO:0000313" key="8">
    <source>
        <dbReference type="EMBL" id="GIG09412.1"/>
    </source>
</evidence>
<dbReference type="PROSITE" id="PS51755">
    <property type="entry name" value="OMPR_PHOB"/>
    <property type="match status" value="1"/>
</dbReference>
<dbReference type="SUPFAM" id="SSF46894">
    <property type="entry name" value="C-terminal effector domain of the bipartite response regulators"/>
    <property type="match status" value="1"/>
</dbReference>
<dbReference type="InterPro" id="IPR002182">
    <property type="entry name" value="NB-ARC"/>
</dbReference>
<dbReference type="Gene3D" id="1.10.10.10">
    <property type="entry name" value="Winged helix-like DNA-binding domain superfamily/Winged helix DNA-binding domain"/>
    <property type="match status" value="1"/>
</dbReference>
<evidence type="ECO:0000256" key="5">
    <source>
        <dbReference type="PROSITE-ProRule" id="PRU00339"/>
    </source>
</evidence>
<dbReference type="Pfam" id="PF13424">
    <property type="entry name" value="TPR_12"/>
    <property type="match status" value="1"/>
</dbReference>
<proteinExistence type="inferred from homology"/>
<dbReference type="SUPFAM" id="SSF52540">
    <property type="entry name" value="P-loop containing nucleoside triphosphate hydrolases"/>
    <property type="match status" value="1"/>
</dbReference>
<keyword evidence="2" id="KW-0805">Transcription regulation</keyword>
<dbReference type="InterPro" id="IPR051677">
    <property type="entry name" value="AfsR-DnrI-RedD_regulator"/>
</dbReference>
<feature type="domain" description="OmpR/PhoB-type" evidence="7">
    <location>
        <begin position="1"/>
        <end position="95"/>
    </location>
</feature>
<dbReference type="Pfam" id="PF03704">
    <property type="entry name" value="BTAD"/>
    <property type="match status" value="1"/>
</dbReference>
<comment type="similarity">
    <text evidence="1">Belongs to the AfsR/DnrI/RedD regulatory family.</text>
</comment>
<evidence type="ECO:0000256" key="4">
    <source>
        <dbReference type="ARBA" id="ARBA00023163"/>
    </source>
</evidence>
<dbReference type="Proteomes" id="UP000630887">
    <property type="component" value="Unassembled WGS sequence"/>
</dbReference>
<keyword evidence="5" id="KW-0802">TPR repeat</keyword>
<keyword evidence="9" id="KW-1185">Reference proteome</keyword>
<dbReference type="InterPro" id="IPR036388">
    <property type="entry name" value="WH-like_DNA-bd_sf"/>
</dbReference>
<dbReference type="AlphaFoldDB" id="A0A8J3L012"/>
<protein>
    <submittedName>
        <fullName evidence="8">Regulatory protein AfsR</fullName>
    </submittedName>
</protein>
<dbReference type="PRINTS" id="PR00364">
    <property type="entry name" value="DISEASERSIST"/>
</dbReference>
<dbReference type="PROSITE" id="PS50005">
    <property type="entry name" value="TPR"/>
    <property type="match status" value="1"/>
</dbReference>
<organism evidence="8 9">
    <name type="scientific">Catellatospora coxensis</name>
    <dbReference type="NCBI Taxonomy" id="310354"/>
    <lineage>
        <taxon>Bacteria</taxon>
        <taxon>Bacillati</taxon>
        <taxon>Actinomycetota</taxon>
        <taxon>Actinomycetes</taxon>
        <taxon>Micromonosporales</taxon>
        <taxon>Micromonosporaceae</taxon>
        <taxon>Catellatospora</taxon>
    </lineage>
</organism>
<evidence type="ECO:0000313" key="9">
    <source>
        <dbReference type="Proteomes" id="UP000630887"/>
    </source>
</evidence>
<evidence type="ECO:0000256" key="6">
    <source>
        <dbReference type="PROSITE-ProRule" id="PRU01091"/>
    </source>
</evidence>
<name>A0A8J3L012_9ACTN</name>
<reference evidence="8 9" key="1">
    <citation type="submission" date="2021-01" db="EMBL/GenBank/DDBJ databases">
        <title>Whole genome shotgun sequence of Catellatospora coxensis NBRC 107359.</title>
        <authorList>
            <person name="Komaki H."/>
            <person name="Tamura T."/>
        </authorList>
    </citation>
    <scope>NUCLEOTIDE SEQUENCE [LARGE SCALE GENOMIC DNA]</scope>
    <source>
        <strain evidence="8 9">NBRC 107359</strain>
    </source>
</reference>
<evidence type="ECO:0000259" key="7">
    <source>
        <dbReference type="PROSITE" id="PS51755"/>
    </source>
</evidence>
<dbReference type="Gene3D" id="1.25.40.10">
    <property type="entry name" value="Tetratricopeptide repeat domain"/>
    <property type="match status" value="2"/>
</dbReference>
<dbReference type="EMBL" id="BONI01000064">
    <property type="protein sequence ID" value="GIG09412.1"/>
    <property type="molecule type" value="Genomic_DNA"/>
</dbReference>
<feature type="repeat" description="TPR" evidence="5">
    <location>
        <begin position="786"/>
        <end position="819"/>
    </location>
</feature>
<dbReference type="CDD" id="cd15831">
    <property type="entry name" value="BTAD"/>
    <property type="match status" value="1"/>
</dbReference>
<dbReference type="InterPro" id="IPR016032">
    <property type="entry name" value="Sig_transdc_resp-reg_C-effctor"/>
</dbReference>
<keyword evidence="3 6" id="KW-0238">DNA-binding</keyword>
<evidence type="ECO:0000256" key="3">
    <source>
        <dbReference type="ARBA" id="ARBA00023125"/>
    </source>
</evidence>
<dbReference type="Pfam" id="PF00931">
    <property type="entry name" value="NB-ARC"/>
    <property type="match status" value="1"/>
</dbReference>
<feature type="DNA-binding region" description="OmpR/PhoB-type" evidence="6">
    <location>
        <begin position="1"/>
        <end position="95"/>
    </location>
</feature>
<dbReference type="SMART" id="SM00862">
    <property type="entry name" value="Trans_reg_C"/>
    <property type="match status" value="1"/>
</dbReference>
<gene>
    <name evidence="8" type="primary">afsR_2</name>
    <name evidence="8" type="ORF">Cco03nite_61120</name>
</gene>
<comment type="caution">
    <text evidence="8">The sequence shown here is derived from an EMBL/GenBank/DDBJ whole genome shotgun (WGS) entry which is preliminary data.</text>
</comment>
<dbReference type="InterPro" id="IPR003593">
    <property type="entry name" value="AAA+_ATPase"/>
</dbReference>